<evidence type="ECO:0008006" key="3">
    <source>
        <dbReference type="Google" id="ProtNLM"/>
    </source>
</evidence>
<gene>
    <name evidence="1" type="ORF">CO078_00855</name>
</gene>
<reference evidence="2" key="1">
    <citation type="submission" date="2017-09" db="EMBL/GenBank/DDBJ databases">
        <title>Depth-based differentiation of microbial function through sediment-hosted aquifers and enrichment of novel symbionts in the deep terrestrial subsurface.</title>
        <authorList>
            <person name="Probst A.J."/>
            <person name="Ladd B."/>
            <person name="Jarett J.K."/>
            <person name="Geller-Mcgrath D.E."/>
            <person name="Sieber C.M.K."/>
            <person name="Emerson J.B."/>
            <person name="Anantharaman K."/>
            <person name="Thomas B.C."/>
            <person name="Malmstrom R."/>
            <person name="Stieglmeier M."/>
            <person name="Klingl A."/>
            <person name="Woyke T."/>
            <person name="Ryan C.M."/>
            <person name="Banfield J.F."/>
        </authorList>
    </citation>
    <scope>NUCLEOTIDE SEQUENCE [LARGE SCALE GENOMIC DNA]</scope>
</reference>
<protein>
    <recommendedName>
        <fullName evidence="3">TIGR04076 family protein</fullName>
    </recommendedName>
</protein>
<evidence type="ECO:0000313" key="2">
    <source>
        <dbReference type="Proteomes" id="UP000230097"/>
    </source>
</evidence>
<name>A0A2M8DLV1_9BACT</name>
<sequence length="96" mass="10772">MKLKNMAKKYPMPIIKVKVIRVNGPCEAGHKVGDIWKFPLTKCPKGLCIWALTAIFPYITTIGYNGRLPWEKKKGCTVASCSDPDNTVTFEITVEK</sequence>
<comment type="caution">
    <text evidence="1">The sequence shown here is derived from an EMBL/GenBank/DDBJ whole genome shotgun (WGS) entry which is preliminary data.</text>
</comment>
<dbReference type="EMBL" id="PFTC01000025">
    <property type="protein sequence ID" value="PJB98779.1"/>
    <property type="molecule type" value="Genomic_DNA"/>
</dbReference>
<accession>A0A2M8DLV1</accession>
<dbReference type="NCBIfam" id="TIGR04076">
    <property type="entry name" value="TIGR04076 family protein"/>
    <property type="match status" value="1"/>
</dbReference>
<organism evidence="1 2">
    <name type="scientific">Candidatus Nealsonbacteria bacterium CG_4_9_14_0_8_um_filter_36_17</name>
    <dbReference type="NCBI Taxonomy" id="1974693"/>
    <lineage>
        <taxon>Bacteria</taxon>
        <taxon>Candidatus Nealsoniibacteriota</taxon>
    </lineage>
</organism>
<evidence type="ECO:0000313" key="1">
    <source>
        <dbReference type="EMBL" id="PJB98779.1"/>
    </source>
</evidence>
<proteinExistence type="predicted"/>
<dbReference type="Proteomes" id="UP000230097">
    <property type="component" value="Unassembled WGS sequence"/>
</dbReference>
<dbReference type="AlphaFoldDB" id="A0A2M8DLV1"/>
<dbReference type="InterPro" id="IPR023811">
    <property type="entry name" value="CHP04076"/>
</dbReference>